<dbReference type="EMBL" id="MUEK01000006">
    <property type="protein sequence ID" value="OOE39837.1"/>
    <property type="molecule type" value="Genomic_DNA"/>
</dbReference>
<dbReference type="Proteomes" id="UP000189021">
    <property type="component" value="Unassembled WGS sequence"/>
</dbReference>
<accession>A0AB36JVZ5</accession>
<reference evidence="1 2" key="1">
    <citation type="journal article" date="2017" name="Genome Announc.">
        <title>Draft Genome Sequences of Salinivibrio proteolyticus, Salinivibrio sharmensis, Salinivibrio siamensis, Salinivibrio costicola subsp. alcaliphilus, Salinivibrio costicola subsp. vallismortis, and 29 New Isolates Belonging to the Genus Salinivibrio.</title>
        <authorList>
            <person name="Lopez-Hermoso C."/>
            <person name="de la Haba R.R."/>
            <person name="Sanchez-Porro C."/>
            <person name="Bayliss S.C."/>
            <person name="Feil E.J."/>
            <person name="Ventosa A."/>
        </authorList>
    </citation>
    <scope>NUCLEOTIDE SEQUENCE [LARGE SCALE GENOMIC DNA]</scope>
    <source>
        <strain evidence="1 2">AL184</strain>
    </source>
</reference>
<evidence type="ECO:0000313" key="2">
    <source>
        <dbReference type="Proteomes" id="UP000189021"/>
    </source>
</evidence>
<sequence>MAEFMNFPPIAVVFPDEEDGPTSSTVSWVDEAQLREKLSDSLPVDNLMIWLREHYPHLPNAALLRLYHELVQEPQWESTLGPHSNTTALNTVVVTYYPHKIRVL</sequence>
<name>A0AB36JVZ5_9GAMM</name>
<keyword evidence="2" id="KW-1185">Reference proteome</keyword>
<comment type="caution">
    <text evidence="1">The sequence shown here is derived from an EMBL/GenBank/DDBJ whole genome shotgun (WGS) entry which is preliminary data.</text>
</comment>
<gene>
    <name evidence="1" type="ORF">BZG00_08015</name>
</gene>
<dbReference type="AlphaFoldDB" id="A0AB36JVZ5"/>
<proteinExistence type="predicted"/>
<evidence type="ECO:0000313" key="1">
    <source>
        <dbReference type="EMBL" id="OOE39837.1"/>
    </source>
</evidence>
<organism evidence="1 2">
    <name type="scientific">Salinivibrio kushneri</name>
    <dbReference type="NCBI Taxonomy" id="1908198"/>
    <lineage>
        <taxon>Bacteria</taxon>
        <taxon>Pseudomonadati</taxon>
        <taxon>Pseudomonadota</taxon>
        <taxon>Gammaproteobacteria</taxon>
        <taxon>Vibrionales</taxon>
        <taxon>Vibrionaceae</taxon>
        <taxon>Salinivibrio</taxon>
    </lineage>
</organism>
<protein>
    <submittedName>
        <fullName evidence="1">Uncharacterized protein</fullName>
    </submittedName>
</protein>